<comment type="caution">
    <text evidence="1">The sequence shown here is derived from an EMBL/GenBank/DDBJ whole genome shotgun (WGS) entry which is preliminary data.</text>
</comment>
<reference evidence="2" key="1">
    <citation type="submission" date="2017-01" db="EMBL/GenBank/DDBJ databases">
        <authorList>
            <person name="Wang Y."/>
            <person name="White M."/>
            <person name="Kvist S."/>
            <person name="Moncalvo J.-M."/>
        </authorList>
    </citation>
    <scope>NUCLEOTIDE SEQUENCE [LARGE SCALE GENOMIC DNA]</scope>
    <source>
        <strain evidence="2">ID-206-W2</strain>
    </source>
</reference>
<gene>
    <name evidence="1" type="ORF">AYI69_g10926</name>
</gene>
<evidence type="ECO:0000313" key="2">
    <source>
        <dbReference type="Proteomes" id="UP000187429"/>
    </source>
</evidence>
<name>A0A1R1X2F1_9FUNG</name>
<protein>
    <submittedName>
        <fullName evidence="1">Uncharacterized protein</fullName>
    </submittedName>
</protein>
<proteinExistence type="predicted"/>
<dbReference type="EMBL" id="LSSM01007282">
    <property type="protein sequence ID" value="OMJ08791.1"/>
    <property type="molecule type" value="Genomic_DNA"/>
</dbReference>
<organism evidence="1 2">
    <name type="scientific">Smittium culicis</name>
    <dbReference type="NCBI Taxonomy" id="133412"/>
    <lineage>
        <taxon>Eukaryota</taxon>
        <taxon>Fungi</taxon>
        <taxon>Fungi incertae sedis</taxon>
        <taxon>Zoopagomycota</taxon>
        <taxon>Kickxellomycotina</taxon>
        <taxon>Harpellomycetes</taxon>
        <taxon>Harpellales</taxon>
        <taxon>Legeriomycetaceae</taxon>
        <taxon>Smittium</taxon>
    </lineage>
</organism>
<keyword evidence="2" id="KW-1185">Reference proteome</keyword>
<accession>A0A1R1X2F1</accession>
<sequence>MFHSRRYVVGIPFCEYNCRSERQQPTLARRNQSAYTYYSSLAPPRAQHSVPVSTREHTRSYFEVYTMGSQITRGTLV</sequence>
<dbReference type="OrthoDB" id="10534098at2759"/>
<evidence type="ECO:0000313" key="1">
    <source>
        <dbReference type="EMBL" id="OMJ08791.1"/>
    </source>
</evidence>
<dbReference type="AlphaFoldDB" id="A0A1R1X2F1"/>
<dbReference type="Proteomes" id="UP000187429">
    <property type="component" value="Unassembled WGS sequence"/>
</dbReference>